<dbReference type="Proteomes" id="UP000608071">
    <property type="component" value="Unassembled WGS sequence"/>
</dbReference>
<dbReference type="Pfam" id="PF25735">
    <property type="entry name" value="Phage_L5_gp82"/>
    <property type="match status" value="1"/>
</dbReference>
<evidence type="ECO:0000313" key="2">
    <source>
        <dbReference type="Proteomes" id="UP000608071"/>
    </source>
</evidence>
<sequence>MIIKNGTPVIGQRVGVYVNLNKSGMFSIVDREPKSKSPTSGKVLGYAERVQLSDAVFKIADGRHNWIIENQCRAVCAVCIGYLVSVDEECPADLNQVVTYNPYRSKNFHTPTGDVIEMAKRIHFEHQAGFIAAS</sequence>
<accession>A0ABR8T466</accession>
<protein>
    <submittedName>
        <fullName evidence="1">Uncharacterized protein</fullName>
    </submittedName>
</protein>
<reference evidence="1 2" key="1">
    <citation type="submission" date="2020-08" db="EMBL/GenBank/DDBJ databases">
        <title>A Genomic Blueprint of the Chicken Gut Microbiome.</title>
        <authorList>
            <person name="Gilroy R."/>
            <person name="Ravi A."/>
            <person name="Getino M."/>
            <person name="Pursley I."/>
            <person name="Horton D.L."/>
            <person name="Alikhan N.-F."/>
            <person name="Baker D."/>
            <person name="Gharbi K."/>
            <person name="Hall N."/>
            <person name="Watson M."/>
            <person name="Adriaenssens E.M."/>
            <person name="Foster-Nyarko E."/>
            <person name="Jarju S."/>
            <person name="Secka A."/>
            <person name="Antonio M."/>
            <person name="Oren A."/>
            <person name="Chaudhuri R."/>
            <person name="La Ragione R.M."/>
            <person name="Hildebrand F."/>
            <person name="Pallen M.J."/>
        </authorList>
    </citation>
    <scope>NUCLEOTIDE SEQUENCE [LARGE SCALE GENOMIC DNA]</scope>
    <source>
        <strain evidence="1 2">Sa2BVA9</strain>
    </source>
</reference>
<dbReference type="RefSeq" id="WP_191803406.1">
    <property type="nucleotide sequence ID" value="NZ_JACSQL010000011.1"/>
</dbReference>
<keyword evidence="2" id="KW-1185">Reference proteome</keyword>
<organism evidence="1 2">
    <name type="scientific">Paenibacillus gallinarum</name>
    <dbReference type="NCBI Taxonomy" id="2762232"/>
    <lineage>
        <taxon>Bacteria</taxon>
        <taxon>Bacillati</taxon>
        <taxon>Bacillota</taxon>
        <taxon>Bacilli</taxon>
        <taxon>Bacillales</taxon>
        <taxon>Paenibacillaceae</taxon>
        <taxon>Paenibacillus</taxon>
    </lineage>
</organism>
<dbReference type="InterPro" id="IPR058002">
    <property type="entry name" value="Gp82"/>
</dbReference>
<proteinExistence type="predicted"/>
<name>A0ABR8T466_9BACL</name>
<dbReference type="EMBL" id="JACSQL010000011">
    <property type="protein sequence ID" value="MBD7970384.1"/>
    <property type="molecule type" value="Genomic_DNA"/>
</dbReference>
<gene>
    <name evidence="1" type="ORF">H9647_20150</name>
</gene>
<comment type="caution">
    <text evidence="1">The sequence shown here is derived from an EMBL/GenBank/DDBJ whole genome shotgun (WGS) entry which is preliminary data.</text>
</comment>
<evidence type="ECO:0000313" key="1">
    <source>
        <dbReference type="EMBL" id="MBD7970384.1"/>
    </source>
</evidence>